<dbReference type="EMBL" id="LWDE02001274">
    <property type="protein sequence ID" value="KAE8241842.1"/>
    <property type="molecule type" value="Genomic_DNA"/>
</dbReference>
<proteinExistence type="predicted"/>
<reference evidence="1" key="2">
    <citation type="journal article" date="2019" name="IMA Fungus">
        <title>Genome sequencing and comparison of five Tilletia species to identify candidate genes for the detection of regulated species infecting wheat.</title>
        <authorList>
            <person name="Nguyen H.D.T."/>
            <person name="Sultana T."/>
            <person name="Kesanakurti P."/>
            <person name="Hambleton S."/>
        </authorList>
    </citation>
    <scope>NUCLEOTIDE SEQUENCE</scope>
    <source>
        <strain evidence="1">DAOMC 236426</strain>
    </source>
</reference>
<evidence type="ECO:0000313" key="1">
    <source>
        <dbReference type="EMBL" id="KAE8241842.1"/>
    </source>
</evidence>
<sequence length="122" mass="13128">MAQEGCLGPAHTRLRDTALLLDLLASGFRAALLPDSASSQSCSPRAHTIALLSTRSGACGARICGLCFAIPVRSRSFTRPKRPGFGLRYRFPGCVRRNSIAHSPSSFASSTLFSCCFILRDH</sequence>
<dbReference type="Proteomes" id="UP000077684">
    <property type="component" value="Unassembled WGS sequence"/>
</dbReference>
<accession>A0A8X7SU99</accession>
<comment type="caution">
    <text evidence="1">The sequence shown here is derived from an EMBL/GenBank/DDBJ whole genome shotgun (WGS) entry which is preliminary data.</text>
</comment>
<organism evidence="1 2">
    <name type="scientific">Tilletia controversa</name>
    <name type="common">dwarf bunt fungus</name>
    <dbReference type="NCBI Taxonomy" id="13291"/>
    <lineage>
        <taxon>Eukaryota</taxon>
        <taxon>Fungi</taxon>
        <taxon>Dikarya</taxon>
        <taxon>Basidiomycota</taxon>
        <taxon>Ustilaginomycotina</taxon>
        <taxon>Exobasidiomycetes</taxon>
        <taxon>Tilletiales</taxon>
        <taxon>Tilletiaceae</taxon>
        <taxon>Tilletia</taxon>
    </lineage>
</organism>
<dbReference type="AlphaFoldDB" id="A0A8X7SU99"/>
<protein>
    <submittedName>
        <fullName evidence="1">Uncharacterized protein</fullName>
    </submittedName>
</protein>
<evidence type="ECO:0000313" key="2">
    <source>
        <dbReference type="Proteomes" id="UP000077684"/>
    </source>
</evidence>
<name>A0A8X7SU99_9BASI</name>
<keyword evidence="2" id="KW-1185">Reference proteome</keyword>
<gene>
    <name evidence="1" type="ORF">A4X06_0g7384</name>
</gene>
<reference evidence="1" key="1">
    <citation type="submission" date="2016-04" db="EMBL/GenBank/DDBJ databases">
        <authorList>
            <person name="Nguyen H.D."/>
            <person name="Samba Siva P."/>
            <person name="Cullis J."/>
            <person name="Levesque C.A."/>
            <person name="Hambleton S."/>
        </authorList>
    </citation>
    <scope>NUCLEOTIDE SEQUENCE</scope>
    <source>
        <strain evidence="1">DAOMC 236426</strain>
    </source>
</reference>